<dbReference type="EMBL" id="CH408155">
    <property type="protein sequence ID" value="EDK36057.2"/>
    <property type="molecule type" value="Genomic_DNA"/>
</dbReference>
<evidence type="ECO:0000313" key="2">
    <source>
        <dbReference type="Proteomes" id="UP000001997"/>
    </source>
</evidence>
<sequence length="202" mass="22854">MKREYCCLEVPQVQKSYFSGDVKLVPSRKLASKPQVLPPGISSVKNSSTIEDTTKNIILECLSRRKDIQDDSEMMPGTGFEPTFMFFLGVEGKDHVSEMQCLNYDNVLYVSSNIETLADKVRCTAHTSNRECHQIASYFGILDPLGGGSYPLNYMVVVDTEWRVRCKMPIRMNPRVYGSHEKFGASFEELGAVVDQYMAYFS</sequence>
<accession>A5DA50</accession>
<protein>
    <submittedName>
        <fullName evidence="1">Uncharacterized protein</fullName>
    </submittedName>
</protein>
<dbReference type="AlphaFoldDB" id="A5DA50"/>
<evidence type="ECO:0000313" key="1">
    <source>
        <dbReference type="EMBL" id="EDK36057.2"/>
    </source>
</evidence>
<gene>
    <name evidence="1" type="ORF">PGUG_00155</name>
</gene>
<keyword evidence="2" id="KW-1185">Reference proteome</keyword>
<dbReference type="HOGENOM" id="CLU_098019_0_0_1"/>
<dbReference type="GeneID" id="5129667"/>
<dbReference type="eggNOG" id="ENOG502RQ8E">
    <property type="taxonomic scope" value="Eukaryota"/>
</dbReference>
<dbReference type="VEuPathDB" id="FungiDB:PGUG_00155"/>
<organism evidence="1 2">
    <name type="scientific">Meyerozyma guilliermondii (strain ATCC 6260 / CBS 566 / DSM 6381 / JCM 1539 / NBRC 10279 / NRRL Y-324)</name>
    <name type="common">Yeast</name>
    <name type="synonym">Candida guilliermondii</name>
    <dbReference type="NCBI Taxonomy" id="294746"/>
    <lineage>
        <taxon>Eukaryota</taxon>
        <taxon>Fungi</taxon>
        <taxon>Dikarya</taxon>
        <taxon>Ascomycota</taxon>
        <taxon>Saccharomycotina</taxon>
        <taxon>Pichiomycetes</taxon>
        <taxon>Debaryomycetaceae</taxon>
        <taxon>Meyerozyma</taxon>
    </lineage>
</organism>
<reference evidence="1 2" key="1">
    <citation type="journal article" date="2009" name="Nature">
        <title>Evolution of pathogenicity and sexual reproduction in eight Candida genomes.</title>
        <authorList>
            <person name="Butler G."/>
            <person name="Rasmussen M.D."/>
            <person name="Lin M.F."/>
            <person name="Santos M.A."/>
            <person name="Sakthikumar S."/>
            <person name="Munro C.A."/>
            <person name="Rheinbay E."/>
            <person name="Grabherr M."/>
            <person name="Forche A."/>
            <person name="Reedy J.L."/>
            <person name="Agrafioti I."/>
            <person name="Arnaud M.B."/>
            <person name="Bates S."/>
            <person name="Brown A.J."/>
            <person name="Brunke S."/>
            <person name="Costanzo M.C."/>
            <person name="Fitzpatrick D.A."/>
            <person name="de Groot P.W."/>
            <person name="Harris D."/>
            <person name="Hoyer L.L."/>
            <person name="Hube B."/>
            <person name="Klis F.M."/>
            <person name="Kodira C."/>
            <person name="Lennard N."/>
            <person name="Logue M.E."/>
            <person name="Martin R."/>
            <person name="Neiman A.M."/>
            <person name="Nikolaou E."/>
            <person name="Quail M.A."/>
            <person name="Quinn J."/>
            <person name="Santos M.C."/>
            <person name="Schmitzberger F.F."/>
            <person name="Sherlock G."/>
            <person name="Shah P."/>
            <person name="Silverstein K.A."/>
            <person name="Skrzypek M.S."/>
            <person name="Soll D."/>
            <person name="Staggs R."/>
            <person name="Stansfield I."/>
            <person name="Stumpf M.P."/>
            <person name="Sudbery P.E."/>
            <person name="Srikantha T."/>
            <person name="Zeng Q."/>
            <person name="Berman J."/>
            <person name="Berriman M."/>
            <person name="Heitman J."/>
            <person name="Gow N.A."/>
            <person name="Lorenz M.C."/>
            <person name="Birren B.W."/>
            <person name="Kellis M."/>
            <person name="Cuomo C.A."/>
        </authorList>
    </citation>
    <scope>NUCLEOTIDE SEQUENCE [LARGE SCALE GENOMIC DNA]</scope>
    <source>
        <strain evidence="2">ATCC 6260 / CBS 566 / DSM 6381 / JCM 1539 / NBRC 10279 / NRRL Y-324</strain>
    </source>
</reference>
<name>A5DA50_PICGU</name>
<dbReference type="Proteomes" id="UP000001997">
    <property type="component" value="Unassembled WGS sequence"/>
</dbReference>
<proteinExistence type="predicted"/>
<dbReference type="KEGG" id="pgu:PGUG_00155"/>
<dbReference type="RefSeq" id="XP_001486778.2">
    <property type="nucleotide sequence ID" value="XM_001486728.1"/>
</dbReference>
<dbReference type="OrthoDB" id="3997115at2759"/>
<dbReference type="InParanoid" id="A5DA50"/>